<evidence type="ECO:0000256" key="3">
    <source>
        <dbReference type="ARBA" id="ARBA00022527"/>
    </source>
</evidence>
<dbReference type="InterPro" id="IPR000719">
    <property type="entry name" value="Prot_kinase_dom"/>
</dbReference>
<dbReference type="GO" id="GO:0005524">
    <property type="term" value="F:ATP binding"/>
    <property type="evidence" value="ECO:0007669"/>
    <property type="project" value="UniProtKB-UniRule"/>
</dbReference>
<evidence type="ECO:0000256" key="9">
    <source>
        <dbReference type="ARBA" id="ARBA00048679"/>
    </source>
</evidence>
<keyword evidence="5 10" id="KW-0547">Nucleotide-binding</keyword>
<evidence type="ECO:0000256" key="5">
    <source>
        <dbReference type="ARBA" id="ARBA00022741"/>
    </source>
</evidence>
<dbReference type="SUPFAM" id="SSF56112">
    <property type="entry name" value="Protein kinase-like (PK-like)"/>
    <property type="match status" value="1"/>
</dbReference>
<dbReference type="FunFam" id="3.30.200.20:FF:000097">
    <property type="entry name" value="Probable serine/threonine-protein kinase nek1"/>
    <property type="match status" value="1"/>
</dbReference>
<feature type="binding site" evidence="10">
    <location>
        <position position="33"/>
    </location>
    <ligand>
        <name>ATP</name>
        <dbReference type="ChEBI" id="CHEBI:30616"/>
    </ligand>
</feature>
<evidence type="ECO:0000259" key="12">
    <source>
        <dbReference type="PROSITE" id="PS50011"/>
    </source>
</evidence>
<dbReference type="Gene3D" id="3.30.200.20">
    <property type="entry name" value="Phosphorylase Kinase, domain 1"/>
    <property type="match status" value="1"/>
</dbReference>
<dbReference type="InterPro" id="IPR011009">
    <property type="entry name" value="Kinase-like_dom_sf"/>
</dbReference>
<keyword evidence="7 10" id="KW-0067">ATP-binding</keyword>
<reference evidence="13" key="1">
    <citation type="thesis" date="2020" institute="ProQuest LLC" country="789 East Eisenhower Parkway, Ann Arbor, MI, USA">
        <title>Comparative Genomics and Chromosome Evolution.</title>
        <authorList>
            <person name="Mudd A.B."/>
        </authorList>
    </citation>
    <scope>NUCLEOTIDE SEQUENCE</scope>
    <source>
        <strain evidence="13">HN-11 Male</strain>
        <tissue evidence="13">Kidney and liver</tissue>
    </source>
</reference>
<evidence type="ECO:0000256" key="11">
    <source>
        <dbReference type="SAM" id="MobiDB-lite"/>
    </source>
</evidence>
<name>A0A8J6KH07_ELECQ</name>
<dbReference type="GO" id="GO:0004674">
    <property type="term" value="F:protein serine/threonine kinase activity"/>
    <property type="evidence" value="ECO:0007669"/>
    <property type="project" value="UniProtKB-KW"/>
</dbReference>
<organism evidence="13 14">
    <name type="scientific">Eleutherodactylus coqui</name>
    <name type="common">Puerto Rican coqui</name>
    <dbReference type="NCBI Taxonomy" id="57060"/>
    <lineage>
        <taxon>Eukaryota</taxon>
        <taxon>Metazoa</taxon>
        <taxon>Chordata</taxon>
        <taxon>Craniata</taxon>
        <taxon>Vertebrata</taxon>
        <taxon>Euteleostomi</taxon>
        <taxon>Amphibia</taxon>
        <taxon>Batrachia</taxon>
        <taxon>Anura</taxon>
        <taxon>Neobatrachia</taxon>
        <taxon>Hyloidea</taxon>
        <taxon>Eleutherodactylidae</taxon>
        <taxon>Eleutherodactylinae</taxon>
        <taxon>Eleutherodactylus</taxon>
        <taxon>Eleutherodactylus</taxon>
    </lineage>
</organism>
<evidence type="ECO:0000313" key="14">
    <source>
        <dbReference type="Proteomes" id="UP000770717"/>
    </source>
</evidence>
<dbReference type="PROSITE" id="PS00107">
    <property type="entry name" value="PROTEIN_KINASE_ATP"/>
    <property type="match status" value="1"/>
</dbReference>
<dbReference type="Pfam" id="PF00069">
    <property type="entry name" value="Pkinase"/>
    <property type="match status" value="2"/>
</dbReference>
<evidence type="ECO:0000256" key="1">
    <source>
        <dbReference type="ARBA" id="ARBA00010886"/>
    </source>
</evidence>
<comment type="similarity">
    <text evidence="1">Belongs to the protein kinase superfamily. NEK Ser/Thr protein kinase family. NIMA subfamily.</text>
</comment>
<sequence length="339" mass="39602">MNNYEILQLIGAGTFGKAFLAKRKKDNIQCVIKEMNLSLADRKQKAESRKEVTLLAKMNHPNIVKFFTSMEENSHLYIVMEFCDGGDLMKRIKRQRGVLFEEDQILNWFVQISLGLKHIHDRKVLHRDIKTQSTAASKSMFFSVCFRDIWSLGCVLYELCTLKHSFEAPNLKQLVLKICRGRYEPLSVKYSYDLRTLISQLFKISQRDRPSINSILKKPFLERRIANFLSPKLIEEEFSHTVLHQKKPSPMKQAHGPGIPKQAPVPRNEKNRVQELHPPGHKVVTPPRRGNYPHKPEWKPPSRIQHYNPVKVVTVIRNATFKIKEHVFIKYILKSIYKH</sequence>
<dbReference type="EMBL" id="WNTK01000001">
    <property type="protein sequence ID" value="KAG9491871.1"/>
    <property type="molecule type" value="Genomic_DNA"/>
</dbReference>
<evidence type="ECO:0000256" key="8">
    <source>
        <dbReference type="ARBA" id="ARBA00047899"/>
    </source>
</evidence>
<gene>
    <name evidence="13" type="ORF">GDO78_000395</name>
</gene>
<dbReference type="Gene3D" id="1.10.510.10">
    <property type="entry name" value="Transferase(Phosphotransferase) domain 1"/>
    <property type="match status" value="2"/>
</dbReference>
<dbReference type="EC" id="2.7.11.1" evidence="2"/>
<evidence type="ECO:0000256" key="7">
    <source>
        <dbReference type="ARBA" id="ARBA00022840"/>
    </source>
</evidence>
<dbReference type="OrthoDB" id="9903164at2759"/>
<evidence type="ECO:0000256" key="6">
    <source>
        <dbReference type="ARBA" id="ARBA00022777"/>
    </source>
</evidence>
<dbReference type="InterPro" id="IPR051131">
    <property type="entry name" value="NEK_Ser/Thr_kinase_NIMA"/>
</dbReference>
<keyword evidence="3" id="KW-0723">Serine/threonine-protein kinase</keyword>
<comment type="caution">
    <text evidence="13">The sequence shown here is derived from an EMBL/GenBank/DDBJ whole genome shotgun (WGS) entry which is preliminary data.</text>
</comment>
<protein>
    <recommendedName>
        <fullName evidence="2">non-specific serine/threonine protein kinase</fullName>
        <ecNumber evidence="2">2.7.11.1</ecNumber>
    </recommendedName>
</protein>
<proteinExistence type="inferred from homology"/>
<evidence type="ECO:0000256" key="4">
    <source>
        <dbReference type="ARBA" id="ARBA00022679"/>
    </source>
</evidence>
<dbReference type="PANTHER" id="PTHR44899:SF1">
    <property type="entry name" value="SERINE_THREONINE-PROTEIN KINASE NEK5"/>
    <property type="match status" value="1"/>
</dbReference>
<accession>A0A8J6KH07</accession>
<keyword evidence="14" id="KW-1185">Reference proteome</keyword>
<evidence type="ECO:0000256" key="2">
    <source>
        <dbReference type="ARBA" id="ARBA00012513"/>
    </source>
</evidence>
<comment type="catalytic activity">
    <reaction evidence="8">
        <text>L-threonyl-[protein] + ATP = O-phospho-L-threonyl-[protein] + ADP + H(+)</text>
        <dbReference type="Rhea" id="RHEA:46608"/>
        <dbReference type="Rhea" id="RHEA-COMP:11060"/>
        <dbReference type="Rhea" id="RHEA-COMP:11605"/>
        <dbReference type="ChEBI" id="CHEBI:15378"/>
        <dbReference type="ChEBI" id="CHEBI:30013"/>
        <dbReference type="ChEBI" id="CHEBI:30616"/>
        <dbReference type="ChEBI" id="CHEBI:61977"/>
        <dbReference type="ChEBI" id="CHEBI:456216"/>
        <dbReference type="EC" id="2.7.11.1"/>
    </reaction>
</comment>
<dbReference type="Proteomes" id="UP000770717">
    <property type="component" value="Unassembled WGS sequence"/>
</dbReference>
<dbReference type="PROSITE" id="PS50011">
    <property type="entry name" value="PROTEIN_KINASE_DOM"/>
    <property type="match status" value="1"/>
</dbReference>
<evidence type="ECO:0000256" key="10">
    <source>
        <dbReference type="PROSITE-ProRule" id="PRU10141"/>
    </source>
</evidence>
<comment type="catalytic activity">
    <reaction evidence="9">
        <text>L-seryl-[protein] + ATP = O-phospho-L-seryl-[protein] + ADP + H(+)</text>
        <dbReference type="Rhea" id="RHEA:17989"/>
        <dbReference type="Rhea" id="RHEA-COMP:9863"/>
        <dbReference type="Rhea" id="RHEA-COMP:11604"/>
        <dbReference type="ChEBI" id="CHEBI:15378"/>
        <dbReference type="ChEBI" id="CHEBI:29999"/>
        <dbReference type="ChEBI" id="CHEBI:30616"/>
        <dbReference type="ChEBI" id="CHEBI:83421"/>
        <dbReference type="ChEBI" id="CHEBI:456216"/>
        <dbReference type="EC" id="2.7.11.1"/>
    </reaction>
</comment>
<feature type="domain" description="Protein kinase" evidence="12">
    <location>
        <begin position="4"/>
        <end position="221"/>
    </location>
</feature>
<keyword evidence="6" id="KW-0418">Kinase</keyword>
<keyword evidence="4" id="KW-0808">Transferase</keyword>
<dbReference type="AlphaFoldDB" id="A0A8J6KH07"/>
<dbReference type="PANTHER" id="PTHR44899">
    <property type="entry name" value="CAMK FAMILY PROTEIN KINASE"/>
    <property type="match status" value="1"/>
</dbReference>
<dbReference type="InterPro" id="IPR017441">
    <property type="entry name" value="Protein_kinase_ATP_BS"/>
</dbReference>
<evidence type="ECO:0000313" key="13">
    <source>
        <dbReference type="EMBL" id="KAG9491871.1"/>
    </source>
</evidence>
<feature type="region of interest" description="Disordered" evidence="11">
    <location>
        <begin position="277"/>
        <end position="301"/>
    </location>
</feature>